<gene>
    <name evidence="4" type="ORF">PTD2_06454</name>
</gene>
<dbReference type="HOGENOM" id="CLU_063776_0_0_6"/>
<dbReference type="CDD" id="cd04301">
    <property type="entry name" value="NAT_SF"/>
    <property type="match status" value="1"/>
</dbReference>
<dbReference type="SUPFAM" id="SSF55729">
    <property type="entry name" value="Acyl-CoA N-acyltransferases (Nat)"/>
    <property type="match status" value="1"/>
</dbReference>
<dbReference type="InterPro" id="IPR012660">
    <property type="entry name" value="YiiD_C"/>
</dbReference>
<keyword evidence="1 4" id="KW-0808">Transferase</keyword>
<evidence type="ECO:0000313" key="5">
    <source>
        <dbReference type="Proteomes" id="UP000006201"/>
    </source>
</evidence>
<dbReference type="eggNOG" id="COG1246">
    <property type="taxonomic scope" value="Bacteria"/>
</dbReference>
<dbReference type="PANTHER" id="PTHR43877:SF2">
    <property type="entry name" value="AMINOALKYLPHOSPHONATE N-ACETYLTRANSFERASE-RELATED"/>
    <property type="match status" value="1"/>
</dbReference>
<accession>A4C7U6</accession>
<dbReference type="InterPro" id="IPR000182">
    <property type="entry name" value="GNAT_dom"/>
</dbReference>
<organism evidence="4 5">
    <name type="scientific">Pseudoalteromonas tunicata D2</name>
    <dbReference type="NCBI Taxonomy" id="87626"/>
    <lineage>
        <taxon>Bacteria</taxon>
        <taxon>Pseudomonadati</taxon>
        <taxon>Pseudomonadota</taxon>
        <taxon>Gammaproteobacteria</taxon>
        <taxon>Alteromonadales</taxon>
        <taxon>Pseudoalteromonadaceae</taxon>
        <taxon>Pseudoalteromonas</taxon>
    </lineage>
</organism>
<dbReference type="InterPro" id="IPR016181">
    <property type="entry name" value="Acyl_CoA_acyltransferase"/>
</dbReference>
<evidence type="ECO:0000256" key="1">
    <source>
        <dbReference type="ARBA" id="ARBA00022679"/>
    </source>
</evidence>
<dbReference type="NCBIfam" id="TIGR02447">
    <property type="entry name" value="yiiD_Cterm"/>
    <property type="match status" value="1"/>
</dbReference>
<dbReference type="PANTHER" id="PTHR43877">
    <property type="entry name" value="AMINOALKYLPHOSPHONATE N-ACETYLTRANSFERASE-RELATED-RELATED"/>
    <property type="match status" value="1"/>
</dbReference>
<evidence type="ECO:0000313" key="4">
    <source>
        <dbReference type="EMBL" id="EAR28661.1"/>
    </source>
</evidence>
<dbReference type="Pfam" id="PF00583">
    <property type="entry name" value="Acetyltransf_1"/>
    <property type="match status" value="1"/>
</dbReference>
<reference evidence="4 5" key="1">
    <citation type="submission" date="2006-02" db="EMBL/GenBank/DDBJ databases">
        <authorList>
            <person name="Moran M.A."/>
            <person name="Kjelleberg S."/>
            <person name="Egan S."/>
            <person name="Saunders N."/>
            <person name="Thomas T."/>
            <person name="Ferriera S."/>
            <person name="Johnson J."/>
            <person name="Kravitz S."/>
            <person name="Halpern A."/>
            <person name="Remington K."/>
            <person name="Beeson K."/>
            <person name="Tran B."/>
            <person name="Rogers Y.-H."/>
            <person name="Friedman R."/>
            <person name="Venter J.C."/>
        </authorList>
    </citation>
    <scope>NUCLEOTIDE SEQUENCE [LARGE SCALE GENOMIC DNA]</scope>
    <source>
        <strain evidence="4 5">D2</strain>
    </source>
</reference>
<dbReference type="Gene3D" id="3.40.630.30">
    <property type="match status" value="1"/>
</dbReference>
<dbReference type="AlphaFoldDB" id="A4C7U6"/>
<dbReference type="SUPFAM" id="SSF54637">
    <property type="entry name" value="Thioesterase/thiol ester dehydrase-isomerase"/>
    <property type="match status" value="1"/>
</dbReference>
<comment type="caution">
    <text evidence="4">The sequence shown here is derived from an EMBL/GenBank/DDBJ whole genome shotgun (WGS) entry which is preliminary data.</text>
</comment>
<keyword evidence="2 4" id="KW-0012">Acyltransferase</keyword>
<dbReference type="EMBL" id="AAOH01000003">
    <property type="protein sequence ID" value="EAR28661.1"/>
    <property type="molecule type" value="Genomic_DNA"/>
</dbReference>
<dbReference type="InterPro" id="IPR029069">
    <property type="entry name" value="HotDog_dom_sf"/>
</dbReference>
<dbReference type="GO" id="GO:0016747">
    <property type="term" value="F:acyltransferase activity, transferring groups other than amino-acyl groups"/>
    <property type="evidence" value="ECO:0007669"/>
    <property type="project" value="InterPro"/>
</dbReference>
<name>A4C7U6_9GAMM</name>
<sequence length="302" mass="34703">MFQVTTPQSSQDWQDYYQLRWQVLRAPWQQPRGSEQDDLEQDSEHRFIRNREGEVLGVARLHFNNHNQAQVRYMAVSEHARNQHIGSRLLHELEMIAWTQSAQELVLFARERALPFYQRHGYTVVEKAHLAYGDIQHFKMVKNRPSEPGWFLHPDWTQVLQNTWREAIPISDAMGIKVESYTDWLFSTQADFNANINVHGSMFAGSIYSLATLTGWGATYLTLKELELDGDIVLADANIKYLKPLKSSPRASVVLADCIGQLEVLQQGEKAVYQVPVNVYDNDVKVAEFIGQFVVLPLKTSV</sequence>
<feature type="domain" description="N-acetyltransferase" evidence="3">
    <location>
        <begin position="1"/>
        <end position="145"/>
    </location>
</feature>
<dbReference type="InterPro" id="IPR050832">
    <property type="entry name" value="Bact_Acetyltransf"/>
</dbReference>
<dbReference type="Proteomes" id="UP000006201">
    <property type="component" value="Unassembled WGS sequence"/>
</dbReference>
<protein>
    <submittedName>
        <fullName evidence="4">Putative acyltransferase</fullName>
    </submittedName>
</protein>
<keyword evidence="5" id="KW-1185">Reference proteome</keyword>
<evidence type="ECO:0000259" key="3">
    <source>
        <dbReference type="PROSITE" id="PS51186"/>
    </source>
</evidence>
<dbReference type="Gene3D" id="3.10.129.10">
    <property type="entry name" value="Hotdog Thioesterase"/>
    <property type="match status" value="1"/>
</dbReference>
<dbReference type="Pfam" id="PF09500">
    <property type="entry name" value="YiiD_C"/>
    <property type="match status" value="1"/>
</dbReference>
<dbReference type="PROSITE" id="PS51186">
    <property type="entry name" value="GNAT"/>
    <property type="match status" value="1"/>
</dbReference>
<evidence type="ECO:0000256" key="2">
    <source>
        <dbReference type="ARBA" id="ARBA00023315"/>
    </source>
</evidence>
<dbReference type="RefSeq" id="WP_009837923.1">
    <property type="nucleotide sequence ID" value="NZ_AAOH01000003.1"/>
</dbReference>
<proteinExistence type="predicted"/>
<dbReference type="OrthoDB" id="4305330at2"/>
<dbReference type="STRING" id="87626.PTD2_06454"/>